<dbReference type="Gene3D" id="3.90.550.10">
    <property type="entry name" value="Spore Coat Polysaccharide Biosynthesis Protein SpsA, Chain A"/>
    <property type="match status" value="1"/>
</dbReference>
<keyword evidence="3" id="KW-0328">Glycosyltransferase</keyword>
<evidence type="ECO:0000313" key="8">
    <source>
        <dbReference type="Proteomes" id="UP000474296"/>
    </source>
</evidence>
<gene>
    <name evidence="7" type="ORF">GWK10_13270</name>
</gene>
<evidence type="ECO:0000256" key="2">
    <source>
        <dbReference type="ARBA" id="ARBA00022475"/>
    </source>
</evidence>
<dbReference type="EMBL" id="JAABOQ010000005">
    <property type="protein sequence ID" value="NER18190.1"/>
    <property type="molecule type" value="Genomic_DNA"/>
</dbReference>
<evidence type="ECO:0000256" key="3">
    <source>
        <dbReference type="ARBA" id="ARBA00022676"/>
    </source>
</evidence>
<dbReference type="Proteomes" id="UP000474296">
    <property type="component" value="Unassembled WGS sequence"/>
</dbReference>
<feature type="domain" description="Glycosyltransferase 2-like" evidence="6">
    <location>
        <begin position="24"/>
        <end position="146"/>
    </location>
</feature>
<proteinExistence type="predicted"/>
<protein>
    <submittedName>
        <fullName evidence="7">Glycosyltransferase</fullName>
    </submittedName>
</protein>
<keyword evidence="2" id="KW-1003">Cell membrane</keyword>
<dbReference type="CDD" id="cd02522">
    <property type="entry name" value="GT_2_like_a"/>
    <property type="match status" value="1"/>
</dbReference>
<dbReference type="Pfam" id="PF00535">
    <property type="entry name" value="Glycos_transf_2"/>
    <property type="match status" value="1"/>
</dbReference>
<evidence type="ECO:0000259" key="6">
    <source>
        <dbReference type="Pfam" id="PF00535"/>
    </source>
</evidence>
<sequence length="255" mass="29489">MNRPEGNFQKNKFQITKKIKLKISIIIPILNEADNIVQLLEYLYENSSATNIKEILIVDGGSTDGSQEIIKRLTQEKGLDIILLHSKKGRARQMNVGAKKAKGELLYFLHADSIPPRNFDKAIIDAANDNASAGCFRMKFDNDHLVLKFSQWFTRFNLRGCRGGDQSLFIKRELFDTLNGFNEDYIIYEDSEFIGRLYDQGEFTVIPDYVTTSSRRYDANGTWRLQYHFTVIHLKKFFGASPNQLYQYYKRNIAS</sequence>
<evidence type="ECO:0000256" key="1">
    <source>
        <dbReference type="ARBA" id="ARBA00004236"/>
    </source>
</evidence>
<evidence type="ECO:0000313" key="7">
    <source>
        <dbReference type="EMBL" id="NER18190.1"/>
    </source>
</evidence>
<reference evidence="7 8" key="1">
    <citation type="submission" date="2020-01" db="EMBL/GenBank/DDBJ databases">
        <title>Spongiivirga citrea KCTC 32990T.</title>
        <authorList>
            <person name="Wang G."/>
        </authorList>
    </citation>
    <scope>NUCLEOTIDE SEQUENCE [LARGE SCALE GENOMIC DNA]</scope>
    <source>
        <strain evidence="7 8">KCTC 32990</strain>
    </source>
</reference>
<dbReference type="SUPFAM" id="SSF53448">
    <property type="entry name" value="Nucleotide-diphospho-sugar transferases"/>
    <property type="match status" value="1"/>
</dbReference>
<dbReference type="NCBIfam" id="TIGR04283">
    <property type="entry name" value="glyco_like_mftF"/>
    <property type="match status" value="1"/>
</dbReference>
<dbReference type="GO" id="GO:0016757">
    <property type="term" value="F:glycosyltransferase activity"/>
    <property type="evidence" value="ECO:0007669"/>
    <property type="project" value="UniProtKB-KW"/>
</dbReference>
<accession>A0A6M0CWT3</accession>
<dbReference type="InterPro" id="IPR029044">
    <property type="entry name" value="Nucleotide-diphossugar_trans"/>
</dbReference>
<keyword evidence="5" id="KW-0472">Membrane</keyword>
<dbReference type="InterPro" id="IPR001173">
    <property type="entry name" value="Glyco_trans_2-like"/>
</dbReference>
<evidence type="ECO:0000256" key="5">
    <source>
        <dbReference type="ARBA" id="ARBA00023136"/>
    </source>
</evidence>
<name>A0A6M0CWT3_9FLAO</name>
<dbReference type="PANTHER" id="PTHR43646">
    <property type="entry name" value="GLYCOSYLTRANSFERASE"/>
    <property type="match status" value="1"/>
</dbReference>
<keyword evidence="8" id="KW-1185">Reference proteome</keyword>
<dbReference type="PANTHER" id="PTHR43646:SF2">
    <property type="entry name" value="GLYCOSYLTRANSFERASE 2-LIKE DOMAIN-CONTAINING PROTEIN"/>
    <property type="match status" value="1"/>
</dbReference>
<dbReference type="GO" id="GO:0005886">
    <property type="term" value="C:plasma membrane"/>
    <property type="evidence" value="ECO:0007669"/>
    <property type="project" value="UniProtKB-SubCell"/>
</dbReference>
<organism evidence="7 8">
    <name type="scientific">Spongiivirga citrea</name>
    <dbReference type="NCBI Taxonomy" id="1481457"/>
    <lineage>
        <taxon>Bacteria</taxon>
        <taxon>Pseudomonadati</taxon>
        <taxon>Bacteroidota</taxon>
        <taxon>Flavobacteriia</taxon>
        <taxon>Flavobacteriales</taxon>
        <taxon>Flavobacteriaceae</taxon>
        <taxon>Spongiivirga</taxon>
    </lineage>
</organism>
<comment type="subcellular location">
    <subcellularLocation>
        <location evidence="1">Cell membrane</location>
    </subcellularLocation>
</comment>
<evidence type="ECO:0000256" key="4">
    <source>
        <dbReference type="ARBA" id="ARBA00022679"/>
    </source>
</evidence>
<comment type="caution">
    <text evidence="7">The sequence shown here is derived from an EMBL/GenBank/DDBJ whole genome shotgun (WGS) entry which is preliminary data.</text>
</comment>
<dbReference type="InterPro" id="IPR026461">
    <property type="entry name" value="Trfase_2_rSAM/seldom_assoc"/>
</dbReference>
<keyword evidence="4 7" id="KW-0808">Transferase</keyword>
<dbReference type="AlphaFoldDB" id="A0A6M0CWT3"/>